<proteinExistence type="predicted"/>
<reference evidence="3" key="1">
    <citation type="submission" date="2016-07" db="EMBL/GenBank/DDBJ databases">
        <authorList>
            <person name="Florea S."/>
            <person name="Webb J.S."/>
            <person name="Jaromczyk J."/>
            <person name="Schardl C.L."/>
        </authorList>
    </citation>
    <scope>NUCLEOTIDE SEQUENCE [LARGE SCALE GENOMIC DNA]</scope>
    <source>
        <strain evidence="3">CDC-D5610</strain>
    </source>
</reference>
<protein>
    <recommendedName>
        <fullName evidence="4">Ninein</fullName>
    </recommendedName>
</protein>
<keyword evidence="3" id="KW-1185">Reference proteome</keyword>
<evidence type="ECO:0000313" key="2">
    <source>
        <dbReference type="EMBL" id="ASQ44692.1"/>
    </source>
</evidence>
<dbReference type="RefSeq" id="WP_094089833.1">
    <property type="nucleotide sequence ID" value="NZ_CP016397.1"/>
</dbReference>
<name>A0A222NYL8_9GAMM</name>
<sequence length="1678" mass="193314">MPKITASLFAHIENDANLSGVYELEGQQFITPINYLKQYLDQLQDKGEVPPAYAKLIVDTNYLKFIQEELLNISHSSDVSKLATTITNDILHLKKGEKILLPGGWQNFDGGHAMVYQITRTDNGFRFTAINAGAGIEYHHKKSSLEKELYNPTKTWEFPFPKTPHEEQEIKLFIARLLNAKIPTPTRKAFDEKILYKETLASISHIGGYEVDPENIPDFGYTAGQLAGTCTQRCIHQLLKINSPSAEAYERFIFKFKHYALLDYVRACFDTKEQPLTPAVIHQIRFAIENNLKILNLPNLFDAKETQRYFIELYQIKERINNYKFPRTAKKITEDDPIPQLTVQGNTTIASKPSLDRFPPAKELPLPISLGNGKNLLSNLEKAITQIDALEPATQYYYLEQLMASFPIDVDASTPFYAELTTYHRYQIFEQHLYSLQIIMRNLQEDWLKKNAIPSLQVMQLQLLHMQVKVREEIKKEDKLPSFMPFASTMLNTILGNNTRNPFYATNRPILDEKFKDLQRKYALAPFNTHSAFYGYLKQLLATEPELNEQLKKLYSEKYAYIATELHTAIRENGLEALYLVAQHLKGIEILSTSSFLGRTDFSPIIDKVVDHLAYESKLRRAINPFFTKELSDSRRLDFVIDKGTFYLYTPLYPTFLTWQELSTKLSEPEGVFPDSPAKEALKADVPNKSNYDNQIRPPSANKIQLTPKESSKEETKRPVTPADILARDYFHLRSEPGFQIALTLDYFTRHISKLSLPENQYYIEANIFQPGLLLNALKERAFLPQFDKFLKTGYRFFNKNGQLTPDSLLFLRLDFLVSRYLYEIDPQKGLPRLKTIQESLLNQVSLVNAPDVTYVMQQYLFQTVMTRIELGEDSGELFEQAFKAYAYLQSHANPSVHDALAHRIDIDSHIAKFKILISHQSISNVKQAIRHFIATEFKEEDWEIAPVSFPLYKLTHKEDGRIRYFNILQCKLFEEGLAHSGLPLELQKHPLIRHLNLQDNQECLVNSEGSYLYLPKDKVQLFYRRSNLIVQKEWTIRETSRNFELQSLSKNHLAQQANKLANSIQASLPLVLTDGTMDYWHATDNRNEGLLVCNNKPVYLITKGALTVLDEQGKETDYQLARLPLSCHSLKAFESNKFILTHSSLTQAIIKLPRYNLTFKLNLQATDPQLINAETDERVIESASPIHPAVAGLVLEKNGHRRYIVPVSRFYATSKEAEQGEFYPVVHDIYGTIAHSTLKQEWHQHPLRHEPLWHYQNSERAVSFRLQEGNPVADTVADALYLAYTYLATNQVEKAWAVLQDCNTRLGGLTGDPAELQFISWICEDVPHRLPNTDKKVTRRTPPYVACQLKAMSLVSDFLLQDRTFDLKAPTVEETANSQYAQLQYQQMKDFLSSLPAKIYESFSRLQHVRRHLEHGYTLSTIERKRLLDYYQQSQPKKKYPRGALGYEWMLLSLEAVQQERDTLIARQQSNSLSPDDKKRLASIEKHLQKIKPARAKSSQLQLVEIDLTLNSTSRVNEAALSQETKKILEGWQNQLSLLAESDTQKLQDAFDALNSEISEHDFICYFPVYLKVAATTQDPQLFKQLSDFCTATLIANRHITMDKQKSCVPLLCNILYRTYNNQAIFASHTVKLAELITLLSRRYYPPLKFMRLSMSIITFWPHPKTSWLKSAPTRYL</sequence>
<evidence type="ECO:0000256" key="1">
    <source>
        <dbReference type="SAM" id="MobiDB-lite"/>
    </source>
</evidence>
<dbReference type="Proteomes" id="UP000201728">
    <property type="component" value="Chromosome"/>
</dbReference>
<evidence type="ECO:0000313" key="3">
    <source>
        <dbReference type="Proteomes" id="UP000201728"/>
    </source>
</evidence>
<feature type="region of interest" description="Disordered" evidence="1">
    <location>
        <begin position="683"/>
        <end position="718"/>
    </location>
</feature>
<evidence type="ECO:0008006" key="4">
    <source>
        <dbReference type="Google" id="ProtNLM"/>
    </source>
</evidence>
<accession>A0A222NYL8</accession>
<dbReference type="EMBL" id="CP016397">
    <property type="protein sequence ID" value="ASQ44692.1"/>
    <property type="molecule type" value="Genomic_DNA"/>
</dbReference>
<dbReference type="KEGG" id="lcd:clem_00630"/>
<gene>
    <name evidence="2" type="ORF">clem_00630</name>
</gene>
<organism evidence="2 3">
    <name type="scientific">Legionella clemsonensis</name>
    <dbReference type="NCBI Taxonomy" id="1867846"/>
    <lineage>
        <taxon>Bacteria</taxon>
        <taxon>Pseudomonadati</taxon>
        <taxon>Pseudomonadota</taxon>
        <taxon>Gammaproteobacteria</taxon>
        <taxon>Legionellales</taxon>
        <taxon>Legionellaceae</taxon>
        <taxon>Legionella</taxon>
    </lineage>
</organism>
<dbReference type="OrthoDB" id="5653345at2"/>